<sequence length="269" mass="29267">MSISRLIRTGLVGLAVLASTPLMADQLPVPLDAKVVGETREQEREQEQERVYPLGSLRKISNVVRMDGKVEGRGQVSYATYQLPAERNANEAFTAAREALQAAGGYPLFWCQAQDCGESSLWSAQLAGRFNLTGADNQQAFILLRRSGAASDTLVALYSITKGNKRAYLHVEEFVANAPLGEVLPTPATVQRELLSTGKLDYADLKGEPQPAWVNLLSRSLNLNSTLRVSLTGAQAEAWREQLVKAGVRQARLEVGSQPAAGLHVELIR</sequence>
<dbReference type="InterPro" id="IPR032608">
    <property type="entry name" value="DUF4892"/>
</dbReference>
<keyword evidence="1" id="KW-0732">Signal</keyword>
<reference evidence="2" key="2">
    <citation type="journal article" date="2023" name="Plant Pathol.">
        <title>Dismantling and reorganizing Pseudomonas marginalis sensu#lato.</title>
        <authorList>
            <person name="Sawada H."/>
            <person name="Fujikawa T."/>
            <person name="Satou M."/>
        </authorList>
    </citation>
    <scope>NUCLEOTIDE SEQUENCE</scope>
    <source>
        <strain evidence="2">MAFF 301350</strain>
    </source>
</reference>
<gene>
    <name evidence="2" type="ORF">KUO17_14025</name>
</gene>
<name>A0A9Q2XK25_9PSED</name>
<protein>
    <submittedName>
        <fullName evidence="2">DUF4892 domain-containing protein</fullName>
    </submittedName>
</protein>
<comment type="caution">
    <text evidence="2">The sequence shown here is derived from an EMBL/GenBank/DDBJ whole genome shotgun (WGS) entry which is preliminary data.</text>
</comment>
<dbReference type="AlphaFoldDB" id="A0A9Q2XK25"/>
<evidence type="ECO:0000313" key="2">
    <source>
        <dbReference type="EMBL" id="MBV6288133.1"/>
    </source>
</evidence>
<dbReference type="Pfam" id="PF16234">
    <property type="entry name" value="DUF4892"/>
    <property type="match status" value="1"/>
</dbReference>
<dbReference type="RefSeq" id="WP_217976146.1">
    <property type="nucleotide sequence ID" value="NZ_JAHTBI010000047.1"/>
</dbReference>
<evidence type="ECO:0000313" key="3">
    <source>
        <dbReference type="Proteomes" id="UP001106592"/>
    </source>
</evidence>
<evidence type="ECO:0000256" key="1">
    <source>
        <dbReference type="SAM" id="SignalP"/>
    </source>
</evidence>
<reference evidence="2" key="1">
    <citation type="journal article" date="2022" name="Int. J. Syst. Evol. Microbiol.">
        <title>Pseudomonas aegrilactucae sp. nov. and Pseudomonas morbosilactucae sp. nov., pathogens causing bacterial rot of lettuce in Japan.</title>
        <authorList>
            <person name="Sawada H."/>
            <person name="Fujikawa T."/>
            <person name="Satou M."/>
        </authorList>
    </citation>
    <scope>NUCLEOTIDE SEQUENCE</scope>
    <source>
        <strain evidence="2">MAFF 301350</strain>
    </source>
</reference>
<dbReference type="Proteomes" id="UP001106592">
    <property type="component" value="Unassembled WGS sequence"/>
</dbReference>
<accession>A0A9Q2XK25</accession>
<proteinExistence type="predicted"/>
<keyword evidence="3" id="KW-1185">Reference proteome</keyword>
<feature type="chain" id="PRO_5040387245" evidence="1">
    <location>
        <begin position="25"/>
        <end position="269"/>
    </location>
</feature>
<organism evidence="2 3">
    <name type="scientific">Pseudomonas aegrilactucae</name>
    <dbReference type="NCBI Taxonomy" id="2854028"/>
    <lineage>
        <taxon>Bacteria</taxon>
        <taxon>Pseudomonadati</taxon>
        <taxon>Pseudomonadota</taxon>
        <taxon>Gammaproteobacteria</taxon>
        <taxon>Pseudomonadales</taxon>
        <taxon>Pseudomonadaceae</taxon>
        <taxon>Pseudomonas</taxon>
    </lineage>
</organism>
<dbReference type="EMBL" id="JAHTBI010000047">
    <property type="protein sequence ID" value="MBV6288133.1"/>
    <property type="molecule type" value="Genomic_DNA"/>
</dbReference>
<feature type="signal peptide" evidence="1">
    <location>
        <begin position="1"/>
        <end position="24"/>
    </location>
</feature>